<protein>
    <recommendedName>
        <fullName evidence="1">DUF6869 domain-containing protein</fullName>
    </recommendedName>
</protein>
<name>A0A1E3WAF8_9HYPH</name>
<proteinExistence type="predicted"/>
<accession>A0A1E3WAF8</accession>
<comment type="caution">
    <text evidence="2">The sequence shown here is derived from an EMBL/GenBank/DDBJ whole genome shotgun (WGS) entry which is preliminary data.</text>
</comment>
<feature type="domain" description="DUF6869" evidence="1">
    <location>
        <begin position="199"/>
        <end position="298"/>
    </location>
</feature>
<dbReference type="EMBL" id="LPWD01000235">
    <property type="protein sequence ID" value="ODS02766.1"/>
    <property type="molecule type" value="Genomic_DNA"/>
</dbReference>
<evidence type="ECO:0000313" key="3">
    <source>
        <dbReference type="Proteomes" id="UP000095042"/>
    </source>
</evidence>
<evidence type="ECO:0000259" key="1">
    <source>
        <dbReference type="Pfam" id="PF21746"/>
    </source>
</evidence>
<keyword evidence="3" id="KW-1185">Reference proteome</keyword>
<evidence type="ECO:0000313" key="2">
    <source>
        <dbReference type="EMBL" id="ODS02766.1"/>
    </source>
</evidence>
<dbReference type="Pfam" id="PF21746">
    <property type="entry name" value="DUF6869"/>
    <property type="match status" value="1"/>
</dbReference>
<sequence length="303" mass="33710">MGWCDEVLGFCDASGGKADPPPAAEEIEARLASLTTDDLVRAWREVCTTGLKDQTDGTHAFTMYFDRLSHETPERGIAFIEAELASEPDDEIVMLLAEGKVLGQLLVFHARRAAPALQELALRQPRLRWLMGAKAASIRSGMVESPELQRRLLAIADEQGYRAWREKMRKPAEPTEFAALPLPELAAAWVEITSRSDLERERDEDWGAMFDFQQDLVSNDPLGALELVKVILEIEDDPNMLGLLAAGLLEDLIPEEDGPVIDAVVAEAERNPRFRRLLGGVWFYGMSPEVAARLETARGEVTW</sequence>
<dbReference type="AlphaFoldDB" id="A0A1E3WAF8"/>
<dbReference type="RefSeq" id="WP_069624032.1">
    <property type="nucleotide sequence ID" value="NZ_LPWD01000235.1"/>
</dbReference>
<dbReference type="OrthoDB" id="7957202at2"/>
<reference evidence="2 3" key="1">
    <citation type="journal article" date="2016" name="Environ. Microbiol.">
        <title>New Methyloceanibacter diversity from North Sea sediments includes methanotroph containing solely the soluble methane monooxygenase.</title>
        <authorList>
            <person name="Vekeman B."/>
            <person name="Kerckhof F.M."/>
            <person name="Cremers G."/>
            <person name="de Vos P."/>
            <person name="Vandamme P."/>
            <person name="Boon N."/>
            <person name="Op den Camp H.J."/>
            <person name="Heylen K."/>
        </authorList>
    </citation>
    <scope>NUCLEOTIDE SEQUENCE [LARGE SCALE GENOMIC DNA]</scope>
    <source>
        <strain evidence="2 3">R-67177</strain>
    </source>
</reference>
<gene>
    <name evidence="2" type="ORF">AUC71_01370</name>
</gene>
<dbReference type="InterPro" id="IPR049221">
    <property type="entry name" value="DUF6869"/>
</dbReference>
<organism evidence="2 3">
    <name type="scientific">Methyloceanibacter marginalis</name>
    <dbReference type="NCBI Taxonomy" id="1774971"/>
    <lineage>
        <taxon>Bacteria</taxon>
        <taxon>Pseudomonadati</taxon>
        <taxon>Pseudomonadota</taxon>
        <taxon>Alphaproteobacteria</taxon>
        <taxon>Hyphomicrobiales</taxon>
        <taxon>Hyphomicrobiaceae</taxon>
        <taxon>Methyloceanibacter</taxon>
    </lineage>
</organism>
<dbReference type="Proteomes" id="UP000095042">
    <property type="component" value="Unassembled WGS sequence"/>
</dbReference>